<keyword evidence="2" id="KW-1185">Reference proteome</keyword>
<dbReference type="EMBL" id="CM055749">
    <property type="protein sequence ID" value="KAJ7994438.1"/>
    <property type="molecule type" value="Genomic_DNA"/>
</dbReference>
<reference evidence="1" key="1">
    <citation type="submission" date="2021-05" db="EMBL/GenBank/DDBJ databases">
        <authorList>
            <person name="Pan Q."/>
            <person name="Jouanno E."/>
            <person name="Zahm M."/>
            <person name="Klopp C."/>
            <person name="Cabau C."/>
            <person name="Louis A."/>
            <person name="Berthelot C."/>
            <person name="Parey E."/>
            <person name="Roest Crollius H."/>
            <person name="Montfort J."/>
            <person name="Robinson-Rechavi M."/>
            <person name="Bouchez O."/>
            <person name="Lampietro C."/>
            <person name="Lopez Roques C."/>
            <person name="Donnadieu C."/>
            <person name="Postlethwait J."/>
            <person name="Bobe J."/>
            <person name="Dillon D."/>
            <person name="Chandos A."/>
            <person name="von Hippel F."/>
            <person name="Guiguen Y."/>
        </authorList>
    </citation>
    <scope>NUCLEOTIDE SEQUENCE</scope>
    <source>
        <strain evidence="1">YG-Jan2019</strain>
    </source>
</reference>
<organism evidence="1 2">
    <name type="scientific">Dallia pectoralis</name>
    <name type="common">Alaska blackfish</name>
    <dbReference type="NCBI Taxonomy" id="75939"/>
    <lineage>
        <taxon>Eukaryota</taxon>
        <taxon>Metazoa</taxon>
        <taxon>Chordata</taxon>
        <taxon>Craniata</taxon>
        <taxon>Vertebrata</taxon>
        <taxon>Euteleostomi</taxon>
        <taxon>Actinopterygii</taxon>
        <taxon>Neopterygii</taxon>
        <taxon>Teleostei</taxon>
        <taxon>Protacanthopterygii</taxon>
        <taxon>Esociformes</taxon>
        <taxon>Umbridae</taxon>
        <taxon>Dallia</taxon>
    </lineage>
</organism>
<proteinExistence type="predicted"/>
<name>A0ACC2FSX3_DALPE</name>
<sequence>MDTAAFSEDVVEKNVFIVGSELVENYTVYIIEVTVGNHKWTIKHRYSDFHDLHEKLTAEKKVDKHLLPPKKIIGKNSKSLVEKRQKELEVYLQTLLVTFPVAAPKALSCFLHFHQYEITGITAALAEELFHKGEQLLVAGEVFTLRPLQLYAITQQLKLAKPTCSNGDAKADLGHILDFTCRLKYLKITGSQGVVGTSNIQEDCLTFDLFFFKALLQIEISDCKSSQIVGLPSLKPCLATLNVHHTVSSMMDLLVPEASEFPLWVAEGVATDSPVTTIIPTWKTLTTLDMSHNHIRCIDDSVKLIREVEFLDLSHNELSAVDHLQHLYNLVHLDLSYNSLTVLEGVHTKLGNIKTLNLAGNQIDSLAGLSRLYSLVNLDLSSNKLGQLEEIRHIGPLPCLERLSLADNPMCIVPDYRTKVLAQFWDRVSEVCLDNTSPTEQELDTVEVLKAIQKAKEAKDRMANQNQKKISEDPRSSVGGSHKLPSSSLASTASASTASAPASSASTASACPSQDVIWLEDDLVPPEILTPVDFALNTPRCYNDVNTMSCEEQVTCHQLDEDSSFSFKLSSLQSGKYQTNTSCSCMEDRAVGGMLNYSNLKTSLLPLHLLSCSSTCSAFTSLLSKRIKALGEKEDEKRLLRDLVSQEGTCLGSPSTSSGDGYFEMGLGKGEPEGDGPASPTSLSDKGELEVQGENRAPVEPEEEEVVVTRLSWCLCLRVGDMVEQRFACVVLTDRLLALFHLPAPQNPLIAHCGPPHHLPHLADMIQPDLLPDLVDMMETDVLLAHDQINSVLFDIPDTCLSLRVKGQDVVWFLFSDSESLKATHSSICSSICPLAQLPSCLSEEPSTSQQLLRLLLTSWEFEENQDCVKGGYVAHLVETSTLSPTATDQTSTLPTNQTSTPSTNQTSTTSTNQTSTTSTPTNQTSTLSTNQTSTPSTNQTSTPSTNQTSTHPTNQTSTLPTNQTSTPSTNQTSTNQTSTLSSTTKQTTFLRTSSNSSGPAVPGPTSTLSATPLNPTNPRLSDILSHVVPGGETDRDSCCLPSVLFLTQLHVYVLKVDFPGLARGSPRDQPDHFSQRLRSWARLTRLPLASVLLHPKLSVLSGSPRCPLLGHQLSTPDGHVLELLLGQERVTVSFPLPQDRLRFQKQFSTLRSSLRDIKTVAFLHGCNEYDHGDSEGPRAINVYTSCLRRCQRTDYRLQVNSPGGARGPSLSLSYPTEYLLEKLTEDNHVPPHLSPYLSPAQSHLSGLRAPDLLRFFHTNISEVEKEELQHIMWSSVVFYKSPDIEITSCIMLSTKALYFLLDDSASTLIDQSPLWNWSHCDRLDPELIMSFCFTMKLNDLQSINVGLFDQYFRVVGPSAENIICCLTRDSYGTHGFLQQLMSVLSLQEKLPSPEPSEQDFYTQFGNNSSGKMKNYEMVHSRVKFIYPSEEEIGDLTFIVAERKGPFGASSCNILLYVLVFQVQNQNQAADCSGTKTRSQIQAAEGHTSTGGLHGDRKSLPPQSPVSASQPRLYSQGLPSASPLPSRANPQGLPSASSLPSRANPQGLPLYMPLLHPKTLVITSTDVFLLDEDYISYPLPDFAKEPPHRDKYHLTDARRIRDLDRVLMGYQTYPQALTLVFDDVPGPDLLCHLTMDHFGDQEGAGRAWGSGGAESEVQWCVYVPGAECRERLICLLARQWEGLCSRELPVELTG</sequence>
<comment type="caution">
    <text evidence="1">The sequence shown here is derived from an EMBL/GenBank/DDBJ whole genome shotgun (WGS) entry which is preliminary data.</text>
</comment>
<gene>
    <name evidence="1" type="ORF">DPEC_G00249270</name>
</gene>
<protein>
    <submittedName>
        <fullName evidence="1">Uncharacterized protein</fullName>
    </submittedName>
</protein>
<evidence type="ECO:0000313" key="2">
    <source>
        <dbReference type="Proteomes" id="UP001157502"/>
    </source>
</evidence>
<dbReference type="Proteomes" id="UP001157502">
    <property type="component" value="Chromosome 22"/>
</dbReference>
<evidence type="ECO:0000313" key="1">
    <source>
        <dbReference type="EMBL" id="KAJ7994438.1"/>
    </source>
</evidence>
<accession>A0ACC2FSX3</accession>